<dbReference type="PANTHER" id="PTHR16524">
    <property type="entry name" value="CELL DEATH REGULATOR AVEN"/>
    <property type="match status" value="1"/>
</dbReference>
<feature type="region of interest" description="Disordered" evidence="1">
    <location>
        <begin position="60"/>
        <end position="79"/>
    </location>
</feature>
<dbReference type="InterPro" id="IPR026187">
    <property type="entry name" value="Aven"/>
</dbReference>
<dbReference type="AlphaFoldDB" id="A0AAV4RG34"/>
<protein>
    <recommendedName>
        <fullName evidence="4">Cell death regulator Aven</fullName>
    </recommendedName>
</protein>
<accession>A0AAV4RG34</accession>
<evidence type="ECO:0000313" key="2">
    <source>
        <dbReference type="EMBL" id="GIY19286.1"/>
    </source>
</evidence>
<keyword evidence="3" id="KW-1185">Reference proteome</keyword>
<dbReference type="EMBL" id="BPLR01007737">
    <property type="protein sequence ID" value="GIY19286.1"/>
    <property type="molecule type" value="Genomic_DNA"/>
</dbReference>
<dbReference type="Proteomes" id="UP001054945">
    <property type="component" value="Unassembled WGS sequence"/>
</dbReference>
<comment type="caution">
    <text evidence="2">The sequence shown here is derived from an EMBL/GenBank/DDBJ whole genome shotgun (WGS) entry which is preliminary data.</text>
</comment>
<feature type="region of interest" description="Disordered" evidence="1">
    <location>
        <begin position="35"/>
        <end position="55"/>
    </location>
</feature>
<feature type="compositionally biased region" description="Polar residues" evidence="1">
    <location>
        <begin position="61"/>
        <end position="72"/>
    </location>
</feature>
<reference evidence="2 3" key="1">
    <citation type="submission" date="2021-06" db="EMBL/GenBank/DDBJ databases">
        <title>Caerostris extrusa draft genome.</title>
        <authorList>
            <person name="Kono N."/>
            <person name="Arakawa K."/>
        </authorList>
    </citation>
    <scope>NUCLEOTIDE SEQUENCE [LARGE SCALE GENOMIC DNA]</scope>
</reference>
<dbReference type="GO" id="GO:0010972">
    <property type="term" value="P:negative regulation of G2/M transition of mitotic cell cycle"/>
    <property type="evidence" value="ECO:0007669"/>
    <property type="project" value="TreeGrafter"/>
</dbReference>
<sequence length="319" mass="36604">MRFEFVVSYVFVYRSIKMNCAVENEVVLNFSATQTMAPGPKRKNFNRRGGENLQENKIKPNTESQTKNNDAKSTLPDVNEDNLVQDKRYSKRSVTSNWTKYDEPINDPHADTTRGKDFEVLLSYAGGSQLQLQDEKEWDEVCINDKSLSLDLKNLACILKCIPFHKRMNLPEDIFDDTQLKKFTSYAENWKSSYTSEDELPTFSEPEEIIKKPEIMDSNLNIIESYESDLTNELDVKTKPLVLEEKTENIIESLASCLSLKSSIPEKVVDVQKKNIDNTSDDLDFLLSLSKSSITLKQEKPSIEKQTNVDDWLNSILDD</sequence>
<evidence type="ECO:0008006" key="4">
    <source>
        <dbReference type="Google" id="ProtNLM"/>
    </source>
</evidence>
<organism evidence="2 3">
    <name type="scientific">Caerostris extrusa</name>
    <name type="common">Bark spider</name>
    <name type="synonym">Caerostris bankana</name>
    <dbReference type="NCBI Taxonomy" id="172846"/>
    <lineage>
        <taxon>Eukaryota</taxon>
        <taxon>Metazoa</taxon>
        <taxon>Ecdysozoa</taxon>
        <taxon>Arthropoda</taxon>
        <taxon>Chelicerata</taxon>
        <taxon>Arachnida</taxon>
        <taxon>Araneae</taxon>
        <taxon>Araneomorphae</taxon>
        <taxon>Entelegynae</taxon>
        <taxon>Araneoidea</taxon>
        <taxon>Araneidae</taxon>
        <taxon>Caerostris</taxon>
    </lineage>
</organism>
<dbReference type="PANTHER" id="PTHR16524:SF2">
    <property type="entry name" value="CELL DEATH REGULATOR AVEN"/>
    <property type="match status" value="1"/>
</dbReference>
<evidence type="ECO:0000313" key="3">
    <source>
        <dbReference type="Proteomes" id="UP001054945"/>
    </source>
</evidence>
<gene>
    <name evidence="2" type="primary">AVEN_61015_1</name>
    <name evidence="2" type="ORF">CEXT_15761</name>
</gene>
<proteinExistence type="predicted"/>
<name>A0AAV4RG34_CAEEX</name>
<evidence type="ECO:0000256" key="1">
    <source>
        <dbReference type="SAM" id="MobiDB-lite"/>
    </source>
</evidence>